<dbReference type="STRING" id="6280.A0A158PR53"/>
<protein>
    <submittedName>
        <fullName evidence="7">Protein kinase domain-containing protein</fullName>
    </submittedName>
</protein>
<dbReference type="InterPro" id="IPR011009">
    <property type="entry name" value="Kinase-like_dom_sf"/>
</dbReference>
<evidence type="ECO:0000256" key="1">
    <source>
        <dbReference type="ARBA" id="ARBA00022741"/>
    </source>
</evidence>
<dbReference type="GO" id="GO:0035556">
    <property type="term" value="P:intracellular signal transduction"/>
    <property type="evidence" value="ECO:0007669"/>
    <property type="project" value="TreeGrafter"/>
</dbReference>
<dbReference type="InterPro" id="IPR008271">
    <property type="entry name" value="Ser/Thr_kinase_AS"/>
</dbReference>
<dbReference type="AlphaFoldDB" id="A0A158PR53"/>
<keyword evidence="6" id="KW-1185">Reference proteome</keyword>
<keyword evidence="3" id="KW-0812">Transmembrane</keyword>
<dbReference type="WBParaSite" id="BPAG_0000936701-mRNA-1">
    <property type="protein sequence ID" value="BPAG_0000936701-mRNA-1"/>
    <property type="gene ID" value="BPAG_0000936701"/>
</dbReference>
<evidence type="ECO:0000256" key="2">
    <source>
        <dbReference type="ARBA" id="ARBA00022840"/>
    </source>
</evidence>
<dbReference type="InterPro" id="IPR000719">
    <property type="entry name" value="Prot_kinase_dom"/>
</dbReference>
<dbReference type="Gene3D" id="1.10.510.10">
    <property type="entry name" value="Transferase(Phosphotransferase) domain 1"/>
    <property type="match status" value="2"/>
</dbReference>
<gene>
    <name evidence="5" type="ORF">BPAG_LOCUS9329</name>
</gene>
<dbReference type="PANTHER" id="PTHR24346">
    <property type="entry name" value="MAP/MICROTUBULE AFFINITY-REGULATING KINASE"/>
    <property type="match status" value="1"/>
</dbReference>
<evidence type="ECO:0000259" key="4">
    <source>
        <dbReference type="PROSITE" id="PS50011"/>
    </source>
</evidence>
<sequence>MDINYCDTWLRHRKSSFCSGTQTLSPPNVNYSLKRWFQQGIDEKYKQLNQYRLIQEIGQALKVLDKTKLLKSFACFRPPPTRRISNYSSVRFPRDPIKAVQREIAILKKLNHPNIVKLVEVLSDPNDRYLYMVFELLENGPVLEIPTDKPLDEKTAWLYFRDTVKGLEYLHYQKIVHRDIKPSNLLLSETEDSSCFYSGRAQDIWSLGVTLYAFVYGVVPFWDSFLISKSLKLLILNLLKKDPGLRLMLSEIKEHNWVTQNGRYPMPSETTNCELITVTNEEIQNCVRNIPHLDTLILIKFMVHRRRFGNPFKSMDVLNVKTKNLLLNAGTIKANRSESVDKKVNRSSGSWL</sequence>
<name>A0A158PR53_BRUPA</name>
<dbReference type="GO" id="GO:0004683">
    <property type="term" value="F:calcium/calmodulin-dependent protein kinase activity"/>
    <property type="evidence" value="ECO:0007669"/>
    <property type="project" value="TreeGrafter"/>
</dbReference>
<dbReference type="GO" id="GO:0005737">
    <property type="term" value="C:cytoplasm"/>
    <property type="evidence" value="ECO:0007669"/>
    <property type="project" value="TreeGrafter"/>
</dbReference>
<dbReference type="SMART" id="SM00220">
    <property type="entry name" value="S_TKc"/>
    <property type="match status" value="1"/>
</dbReference>
<evidence type="ECO:0000256" key="3">
    <source>
        <dbReference type="SAM" id="Phobius"/>
    </source>
</evidence>
<dbReference type="PANTHER" id="PTHR24346:SF77">
    <property type="entry name" value="SERINE THREONINE PROTEIN KINASE"/>
    <property type="match status" value="1"/>
</dbReference>
<dbReference type="GO" id="GO:0005516">
    <property type="term" value="F:calmodulin binding"/>
    <property type="evidence" value="ECO:0007669"/>
    <property type="project" value="TreeGrafter"/>
</dbReference>
<dbReference type="Gene3D" id="3.30.200.20">
    <property type="entry name" value="Phosphorylase Kinase, domain 1"/>
    <property type="match status" value="1"/>
</dbReference>
<feature type="transmembrane region" description="Helical" evidence="3">
    <location>
        <begin position="204"/>
        <end position="222"/>
    </location>
</feature>
<dbReference type="PROSITE" id="PS00108">
    <property type="entry name" value="PROTEIN_KINASE_ST"/>
    <property type="match status" value="1"/>
</dbReference>
<organism evidence="7">
    <name type="scientific">Brugia pahangi</name>
    <name type="common">Filarial nematode worm</name>
    <dbReference type="NCBI Taxonomy" id="6280"/>
    <lineage>
        <taxon>Eukaryota</taxon>
        <taxon>Metazoa</taxon>
        <taxon>Ecdysozoa</taxon>
        <taxon>Nematoda</taxon>
        <taxon>Chromadorea</taxon>
        <taxon>Rhabditida</taxon>
        <taxon>Spirurina</taxon>
        <taxon>Spiruromorpha</taxon>
        <taxon>Filarioidea</taxon>
        <taxon>Onchocercidae</taxon>
        <taxon>Brugia</taxon>
    </lineage>
</organism>
<proteinExistence type="predicted"/>
<evidence type="ECO:0000313" key="5">
    <source>
        <dbReference type="EMBL" id="VDN90515.1"/>
    </source>
</evidence>
<feature type="domain" description="Protein kinase" evidence="4">
    <location>
        <begin position="31"/>
        <end position="352"/>
    </location>
</feature>
<evidence type="ECO:0000313" key="7">
    <source>
        <dbReference type="WBParaSite" id="BPAG_0000936701-mRNA-1"/>
    </source>
</evidence>
<dbReference type="Proteomes" id="UP000278627">
    <property type="component" value="Unassembled WGS sequence"/>
</dbReference>
<dbReference type="PROSITE" id="PS50011">
    <property type="entry name" value="PROTEIN_KINASE_DOM"/>
    <property type="match status" value="1"/>
</dbReference>
<evidence type="ECO:0000313" key="6">
    <source>
        <dbReference type="Proteomes" id="UP000278627"/>
    </source>
</evidence>
<dbReference type="GO" id="GO:0005524">
    <property type="term" value="F:ATP binding"/>
    <property type="evidence" value="ECO:0007669"/>
    <property type="project" value="UniProtKB-KW"/>
</dbReference>
<dbReference type="Pfam" id="PF00069">
    <property type="entry name" value="Pkinase"/>
    <property type="match status" value="1"/>
</dbReference>
<dbReference type="EMBL" id="UZAD01013152">
    <property type="protein sequence ID" value="VDN90515.1"/>
    <property type="molecule type" value="Genomic_DNA"/>
</dbReference>
<dbReference type="SUPFAM" id="SSF56112">
    <property type="entry name" value="Protein kinase-like (PK-like)"/>
    <property type="match status" value="1"/>
</dbReference>
<reference evidence="7" key="1">
    <citation type="submission" date="2016-04" db="UniProtKB">
        <authorList>
            <consortium name="WormBaseParasite"/>
        </authorList>
    </citation>
    <scope>IDENTIFICATION</scope>
</reference>
<keyword evidence="3" id="KW-0472">Membrane</keyword>
<reference evidence="5 6" key="2">
    <citation type="submission" date="2018-11" db="EMBL/GenBank/DDBJ databases">
        <authorList>
            <consortium name="Pathogen Informatics"/>
        </authorList>
    </citation>
    <scope>NUCLEOTIDE SEQUENCE [LARGE SCALE GENOMIC DNA]</scope>
</reference>
<accession>A0A158PR53</accession>
<keyword evidence="2" id="KW-0067">ATP-binding</keyword>
<keyword evidence="3" id="KW-1133">Transmembrane helix</keyword>
<keyword evidence="1" id="KW-0547">Nucleotide-binding</keyword>